<sequence length="138" mass="14277">MAIPPEIGHAADTLGAGLPGRPPARAPYEHSDRMSTMTRPSLARDLLHTAWLLLLELVMLPAAAVAFVGYSLGAEDGGDPPSVLAVAIVATLMLAALIAVPLTALLTTYWRGYRVTPVLQGLFLLLVATLAVAGIAAG</sequence>
<evidence type="ECO:0000256" key="2">
    <source>
        <dbReference type="SAM" id="Phobius"/>
    </source>
</evidence>
<keyword evidence="2" id="KW-0472">Membrane</keyword>
<feature type="transmembrane region" description="Helical" evidence="2">
    <location>
        <begin position="82"/>
        <end position="106"/>
    </location>
</feature>
<keyword evidence="2" id="KW-1133">Transmembrane helix</keyword>
<feature type="transmembrane region" description="Helical" evidence="2">
    <location>
        <begin position="118"/>
        <end position="137"/>
    </location>
</feature>
<protein>
    <submittedName>
        <fullName evidence="3">Uncharacterized protein</fullName>
    </submittedName>
</protein>
<organism evidence="3 4">
    <name type="scientific">Kitasatospora cystarginea</name>
    <dbReference type="NCBI Taxonomy" id="58350"/>
    <lineage>
        <taxon>Bacteria</taxon>
        <taxon>Bacillati</taxon>
        <taxon>Actinomycetota</taxon>
        <taxon>Actinomycetes</taxon>
        <taxon>Kitasatosporales</taxon>
        <taxon>Streptomycetaceae</taxon>
        <taxon>Kitasatospora</taxon>
    </lineage>
</organism>
<reference evidence="3 4" key="1">
    <citation type="journal article" date="2019" name="Int. J. Syst. Evol. Microbiol.">
        <title>The Global Catalogue of Microorganisms (GCM) 10K type strain sequencing project: providing services to taxonomists for standard genome sequencing and annotation.</title>
        <authorList>
            <consortium name="The Broad Institute Genomics Platform"/>
            <consortium name="The Broad Institute Genome Sequencing Center for Infectious Disease"/>
            <person name="Wu L."/>
            <person name="Ma J."/>
        </authorList>
    </citation>
    <scope>NUCLEOTIDE SEQUENCE [LARGE SCALE GENOMIC DNA]</scope>
    <source>
        <strain evidence="3 4">JCM 7356</strain>
    </source>
</reference>
<keyword evidence="2" id="KW-0812">Transmembrane</keyword>
<gene>
    <name evidence="3" type="ORF">GCM10010430_78210</name>
</gene>
<dbReference type="EMBL" id="BAAATR010000077">
    <property type="protein sequence ID" value="GAA2280562.1"/>
    <property type="molecule type" value="Genomic_DNA"/>
</dbReference>
<evidence type="ECO:0000256" key="1">
    <source>
        <dbReference type="SAM" id="MobiDB-lite"/>
    </source>
</evidence>
<feature type="transmembrane region" description="Helical" evidence="2">
    <location>
        <begin position="46"/>
        <end position="70"/>
    </location>
</feature>
<dbReference type="Proteomes" id="UP001500305">
    <property type="component" value="Unassembled WGS sequence"/>
</dbReference>
<evidence type="ECO:0000313" key="3">
    <source>
        <dbReference type="EMBL" id="GAA2280562.1"/>
    </source>
</evidence>
<proteinExistence type="predicted"/>
<comment type="caution">
    <text evidence="3">The sequence shown here is derived from an EMBL/GenBank/DDBJ whole genome shotgun (WGS) entry which is preliminary data.</text>
</comment>
<evidence type="ECO:0000313" key="4">
    <source>
        <dbReference type="Proteomes" id="UP001500305"/>
    </source>
</evidence>
<accession>A0ABN3F1N1</accession>
<feature type="region of interest" description="Disordered" evidence="1">
    <location>
        <begin position="11"/>
        <end position="32"/>
    </location>
</feature>
<keyword evidence="4" id="KW-1185">Reference proteome</keyword>
<name>A0ABN3F1N1_9ACTN</name>